<sequence length="93" mass="10331">MEADGLVWIFAPDQIVDRSAIRLSLLALLFAPFLAACASVHRETETVGSAVQKTTRDVESTRSIPEGQIDYAGHRCGNPNFYVKTHPCLFPRR</sequence>
<dbReference type="EMBL" id="LPLZ01000064">
    <property type="protein sequence ID" value="KWN09696.1"/>
    <property type="molecule type" value="Genomic_DNA"/>
</dbReference>
<dbReference type="AlphaFoldDB" id="A0A108EEI1"/>
<proteinExistence type="predicted"/>
<reference evidence="1 2" key="1">
    <citation type="submission" date="2015-11" db="EMBL/GenBank/DDBJ databases">
        <title>Expanding the genomic diversity of Burkholderia species for the development of highly accurate diagnostics.</title>
        <authorList>
            <person name="Sahl J."/>
            <person name="Keim P."/>
            <person name="Wagner D."/>
        </authorList>
    </citation>
    <scope>NUCLEOTIDE SEQUENCE [LARGE SCALE GENOMIC DNA]</scope>
    <source>
        <strain evidence="1 2">MSMB793WGS</strain>
    </source>
</reference>
<protein>
    <submittedName>
        <fullName evidence="1">Uncharacterized protein</fullName>
    </submittedName>
</protein>
<name>A0A108EEI1_9BURK</name>
<dbReference type="RefSeq" id="WP_060348069.1">
    <property type="nucleotide sequence ID" value="NZ_LPLZ01000064.1"/>
</dbReference>
<organism evidence="1 2">
    <name type="scientific">Burkholderia territorii</name>
    <dbReference type="NCBI Taxonomy" id="1503055"/>
    <lineage>
        <taxon>Bacteria</taxon>
        <taxon>Pseudomonadati</taxon>
        <taxon>Pseudomonadota</taxon>
        <taxon>Betaproteobacteria</taxon>
        <taxon>Burkholderiales</taxon>
        <taxon>Burkholderiaceae</taxon>
        <taxon>Burkholderia</taxon>
        <taxon>Burkholderia cepacia complex</taxon>
    </lineage>
</organism>
<accession>A0A108EEI1</accession>
<dbReference type="Proteomes" id="UP000068016">
    <property type="component" value="Unassembled WGS sequence"/>
</dbReference>
<evidence type="ECO:0000313" key="1">
    <source>
        <dbReference type="EMBL" id="KWN09696.1"/>
    </source>
</evidence>
<evidence type="ECO:0000313" key="2">
    <source>
        <dbReference type="Proteomes" id="UP000068016"/>
    </source>
</evidence>
<comment type="caution">
    <text evidence="1">The sequence shown here is derived from an EMBL/GenBank/DDBJ whole genome shotgun (WGS) entry which is preliminary data.</text>
</comment>
<gene>
    <name evidence="1" type="ORF">WT83_22610</name>
</gene>